<evidence type="ECO:0000259" key="16">
    <source>
        <dbReference type="PROSITE" id="PS50894"/>
    </source>
</evidence>
<dbReference type="SUPFAM" id="SSF55874">
    <property type="entry name" value="ATPase domain of HSP90 chaperone/DNA topoisomerase II/histidine kinase"/>
    <property type="match status" value="1"/>
</dbReference>
<dbReference type="GO" id="GO:0005524">
    <property type="term" value="F:ATP binding"/>
    <property type="evidence" value="ECO:0007669"/>
    <property type="project" value="UniProtKB-KW"/>
</dbReference>
<dbReference type="PROSITE" id="PS50885">
    <property type="entry name" value="HAMP"/>
    <property type="match status" value="1"/>
</dbReference>
<dbReference type="Gene3D" id="6.10.340.10">
    <property type="match status" value="1"/>
</dbReference>
<dbReference type="GO" id="GO:0000155">
    <property type="term" value="F:phosphorelay sensor kinase activity"/>
    <property type="evidence" value="ECO:0007669"/>
    <property type="project" value="InterPro"/>
</dbReference>
<dbReference type="InterPro" id="IPR005467">
    <property type="entry name" value="His_kinase_dom"/>
</dbReference>
<dbReference type="STRING" id="1121001.SAMN02745857_03303"/>
<dbReference type="Gene3D" id="1.10.287.130">
    <property type="match status" value="1"/>
</dbReference>
<dbReference type="InterPro" id="IPR036097">
    <property type="entry name" value="HisK_dim/P_sf"/>
</dbReference>
<dbReference type="Gene3D" id="1.20.120.160">
    <property type="entry name" value="HPT domain"/>
    <property type="match status" value="1"/>
</dbReference>
<dbReference type="PROSITE" id="PS50110">
    <property type="entry name" value="RESPONSE_REGULATORY"/>
    <property type="match status" value="2"/>
</dbReference>
<proteinExistence type="predicted"/>
<evidence type="ECO:0000259" key="15">
    <source>
        <dbReference type="PROSITE" id="PS50885"/>
    </source>
</evidence>
<keyword evidence="12" id="KW-0472">Membrane</keyword>
<dbReference type="InterPro" id="IPR004358">
    <property type="entry name" value="Sig_transdc_His_kin-like_C"/>
</dbReference>
<dbReference type="SMART" id="SM00304">
    <property type="entry name" value="HAMP"/>
    <property type="match status" value="1"/>
</dbReference>
<feature type="transmembrane region" description="Helical" evidence="12">
    <location>
        <begin position="472"/>
        <end position="493"/>
    </location>
</feature>
<dbReference type="InterPro" id="IPR003660">
    <property type="entry name" value="HAMP_dom"/>
</dbReference>
<dbReference type="Pfam" id="PF00512">
    <property type="entry name" value="HisKA"/>
    <property type="match status" value="1"/>
</dbReference>
<evidence type="ECO:0000256" key="5">
    <source>
        <dbReference type="ARBA" id="ARBA00022679"/>
    </source>
</evidence>
<feature type="modified residue" description="4-aspartylphosphate" evidence="11">
    <location>
        <position position="861"/>
    </location>
</feature>
<name>A0A1W1XX52_9NEIS</name>
<dbReference type="Pfam" id="PF00072">
    <property type="entry name" value="Response_reg"/>
    <property type="match status" value="1"/>
</dbReference>
<feature type="domain" description="Histidine kinase" evidence="13">
    <location>
        <begin position="572"/>
        <end position="793"/>
    </location>
</feature>
<feature type="modified residue" description="4-aspartylphosphate" evidence="11">
    <location>
        <position position="997"/>
    </location>
</feature>
<dbReference type="InterPro" id="IPR011006">
    <property type="entry name" value="CheY-like_superfamily"/>
</dbReference>
<evidence type="ECO:0000313" key="17">
    <source>
        <dbReference type="EMBL" id="SMC28549.1"/>
    </source>
</evidence>
<evidence type="ECO:0000256" key="6">
    <source>
        <dbReference type="ARBA" id="ARBA00022777"/>
    </source>
</evidence>
<keyword evidence="7" id="KW-0902">Two-component regulatory system</keyword>
<dbReference type="SMART" id="SM00073">
    <property type="entry name" value="HPT"/>
    <property type="match status" value="1"/>
</dbReference>
<dbReference type="PRINTS" id="PR00344">
    <property type="entry name" value="BCTRLSENSOR"/>
</dbReference>
<dbReference type="GO" id="GO:0005886">
    <property type="term" value="C:plasma membrane"/>
    <property type="evidence" value="ECO:0007669"/>
    <property type="project" value="UniProtKB-SubCell"/>
</dbReference>
<evidence type="ECO:0000256" key="9">
    <source>
        <dbReference type="ARBA" id="ARBA00070152"/>
    </source>
</evidence>
<keyword evidence="4 11" id="KW-0597">Phosphoprotein</keyword>
<dbReference type="CDD" id="cd16922">
    <property type="entry name" value="HATPase_EvgS-ArcB-TorS-like"/>
    <property type="match status" value="1"/>
</dbReference>
<dbReference type="FunFam" id="3.30.565.10:FF:000010">
    <property type="entry name" value="Sensor histidine kinase RcsC"/>
    <property type="match status" value="1"/>
</dbReference>
<dbReference type="OrthoDB" id="8570858at2"/>
<feature type="domain" description="Response regulatory" evidence="14">
    <location>
        <begin position="807"/>
        <end position="923"/>
    </location>
</feature>
<dbReference type="SUPFAM" id="SSF158472">
    <property type="entry name" value="HAMP domain-like"/>
    <property type="match status" value="1"/>
</dbReference>
<dbReference type="SMART" id="SM00448">
    <property type="entry name" value="REC"/>
    <property type="match status" value="2"/>
</dbReference>
<keyword evidence="12" id="KW-0812">Transmembrane</keyword>
<dbReference type="CDD" id="cd06225">
    <property type="entry name" value="HAMP"/>
    <property type="match status" value="1"/>
</dbReference>
<reference evidence="17 18" key="1">
    <citation type="submission" date="2017-04" db="EMBL/GenBank/DDBJ databases">
        <authorList>
            <person name="Afonso C.L."/>
            <person name="Miller P.J."/>
            <person name="Scott M.A."/>
            <person name="Spackman E."/>
            <person name="Goraichik I."/>
            <person name="Dimitrov K.M."/>
            <person name="Suarez D.L."/>
            <person name="Swayne D.E."/>
        </authorList>
    </citation>
    <scope>NUCLEOTIDE SEQUENCE [LARGE SCALE GENOMIC DNA]</scope>
    <source>
        <strain evidence="17 18">DSM 23236</strain>
    </source>
</reference>
<feature type="domain" description="Response regulatory" evidence="14">
    <location>
        <begin position="946"/>
        <end position="1064"/>
    </location>
</feature>
<dbReference type="Gene3D" id="1.20.58.920">
    <property type="match status" value="1"/>
</dbReference>
<dbReference type="SUPFAM" id="SSF52172">
    <property type="entry name" value="CheY-like"/>
    <property type="match status" value="2"/>
</dbReference>
<dbReference type="EMBL" id="FWXD01000023">
    <property type="protein sequence ID" value="SMC28549.1"/>
    <property type="molecule type" value="Genomic_DNA"/>
</dbReference>
<comment type="catalytic activity">
    <reaction evidence="1">
        <text>ATP + protein L-histidine = ADP + protein N-phospho-L-histidine.</text>
        <dbReference type="EC" id="2.7.13.3"/>
    </reaction>
</comment>
<feature type="transmembrane region" description="Helical" evidence="12">
    <location>
        <begin position="40"/>
        <end position="60"/>
    </location>
</feature>
<evidence type="ECO:0000256" key="12">
    <source>
        <dbReference type="SAM" id="Phobius"/>
    </source>
</evidence>
<keyword evidence="18" id="KW-1185">Reference proteome</keyword>
<dbReference type="PROSITE" id="PS50894">
    <property type="entry name" value="HPT"/>
    <property type="match status" value="1"/>
</dbReference>
<dbReference type="CDD" id="cd00088">
    <property type="entry name" value="HPT"/>
    <property type="match status" value="1"/>
</dbReference>
<protein>
    <recommendedName>
        <fullName evidence="9">Virulence sensor protein BvgS</fullName>
        <ecNumber evidence="3">2.7.13.3</ecNumber>
    </recommendedName>
</protein>
<evidence type="ECO:0000256" key="3">
    <source>
        <dbReference type="ARBA" id="ARBA00012438"/>
    </source>
</evidence>
<feature type="modified residue" description="Phosphohistidine" evidence="10">
    <location>
        <position position="1140"/>
    </location>
</feature>
<evidence type="ECO:0000259" key="13">
    <source>
        <dbReference type="PROSITE" id="PS50109"/>
    </source>
</evidence>
<feature type="domain" description="HPt" evidence="16">
    <location>
        <begin position="1101"/>
        <end position="1200"/>
    </location>
</feature>
<dbReference type="Pfam" id="PF00672">
    <property type="entry name" value="HAMP"/>
    <property type="match status" value="1"/>
</dbReference>
<dbReference type="PANTHER" id="PTHR45339">
    <property type="entry name" value="HYBRID SIGNAL TRANSDUCTION HISTIDINE KINASE J"/>
    <property type="match status" value="1"/>
</dbReference>
<feature type="domain" description="HAMP" evidence="15">
    <location>
        <begin position="495"/>
        <end position="547"/>
    </location>
</feature>
<dbReference type="CDD" id="cd00082">
    <property type="entry name" value="HisKA"/>
    <property type="match status" value="1"/>
</dbReference>
<evidence type="ECO:0000256" key="8">
    <source>
        <dbReference type="ARBA" id="ARBA00058004"/>
    </source>
</evidence>
<keyword evidence="5" id="KW-0808">Transferase</keyword>
<dbReference type="PROSITE" id="PS50109">
    <property type="entry name" value="HIS_KIN"/>
    <property type="match status" value="1"/>
</dbReference>
<evidence type="ECO:0000256" key="11">
    <source>
        <dbReference type="PROSITE-ProRule" id="PRU00169"/>
    </source>
</evidence>
<dbReference type="InterPro" id="IPR001789">
    <property type="entry name" value="Sig_transdc_resp-reg_receiver"/>
</dbReference>
<dbReference type="InterPro" id="IPR008207">
    <property type="entry name" value="Sig_transdc_His_kin_Hpt_dom"/>
</dbReference>
<dbReference type="EC" id="2.7.13.3" evidence="3"/>
<dbReference type="InterPro" id="IPR038188">
    <property type="entry name" value="TorS_sensor_sf"/>
</dbReference>
<dbReference type="InterPro" id="IPR003594">
    <property type="entry name" value="HATPase_dom"/>
</dbReference>
<dbReference type="Gene3D" id="3.40.50.2300">
    <property type="match status" value="2"/>
</dbReference>
<evidence type="ECO:0000256" key="7">
    <source>
        <dbReference type="ARBA" id="ARBA00023012"/>
    </source>
</evidence>
<dbReference type="Proteomes" id="UP000192761">
    <property type="component" value="Unassembled WGS sequence"/>
</dbReference>
<evidence type="ECO:0000256" key="10">
    <source>
        <dbReference type="PROSITE-ProRule" id="PRU00110"/>
    </source>
</evidence>
<organism evidence="17 18">
    <name type="scientific">Andreprevotia lacus DSM 23236</name>
    <dbReference type="NCBI Taxonomy" id="1121001"/>
    <lineage>
        <taxon>Bacteria</taxon>
        <taxon>Pseudomonadati</taxon>
        <taxon>Pseudomonadota</taxon>
        <taxon>Betaproteobacteria</taxon>
        <taxon>Neisseriales</taxon>
        <taxon>Chitinibacteraceae</taxon>
        <taxon>Andreprevotia</taxon>
    </lineage>
</organism>
<dbReference type="InterPro" id="IPR003661">
    <property type="entry name" value="HisK_dim/P_dom"/>
</dbReference>
<keyword evidence="12" id="KW-1133">Transmembrane helix</keyword>
<dbReference type="InterPro" id="IPR036641">
    <property type="entry name" value="HPT_dom_sf"/>
</dbReference>
<comment type="function">
    <text evidence="8">Member of the two-component regulatory system BvgS/BvgA. Phosphorylates BvgA via a four-step phosphorelay in response to environmental signals.</text>
</comment>
<sequence length="1288" mass="139487">MQYAVDIARACPESMNLMTASAKTDRPASAYRSIAFRLRLAFGLAAASTLIASAAALWAFRSVSETYRVVSGHSFPASVSATELQAGSREAAAALTALAGAGSPEARRTAESRMKATLASLHHALAPLSGQHHYPQMTRLLETLKQNVAETDNLVGERLLLDEHMQQLLDDSERSQQRFIQVMDPVLTAANADLLSATRRASVSAGAAVHGLIDSEFAVLHALMQMRTDAYRLQLVAADGNAWRERASPIMAEIERAMQQSGPEGRAAAQKLLGALRQRSREPVSLSVVQAAVSEFDGVMTPQIRQSTLQLLARSESVTLDSTNAVVLLVSQQVTSLSAAERLSGEVNLMAGLLGQSLHVGTRERIAEIEASYKHAQQRAHQALAEIGPQRGTAEIRRELAALESLGAGPNNMFDIARNELKLVQDLQILLERNRSTSEQLVSVAHEVAQSVGGELGQQIDTLEQRLTGSRWLLGSATVLALALTLLIGFWYVGRSIVRRLSAISGTMRDLASGKLDVPVNTRGSDEIAIMAQSLLVFRGALVRLNEQTEVLRQANEKANAAARAKSEFLANMSHEIRTPLTAIQGYAHLLADSDLAPRQAEHLARIRASSQSLLGILNSILDFSKIEAGKLELETVDFDLEQVLEQLAGTVMLQADEKRLELVFALDGHVPSPLRGDPLRLGQVLLNLVNNALKFTERGEVELRVLAALTPDGRIELGFSVRDTGIGMSEEQCARLFNTFAQADSSTTRRYGGTGLGLVIAQQLVRLMGGEIDVFSAPGQGSTFHFALVFDIADQTVPALPPLGKRVLLVEDQDACAAALHRQLNDIGCAVVVAADGDDARACLRNAVEAGHEFDAVLLDAADPQLRPNDALALLGEQHATLLLMTTPSQHDATLGLADCVLPVLDKPILPRRLYQALQRMFGTDEPALPVVAGLDTSMPLAGLRILLAEDTEVLREFEQELLLSLGAEVELAVNGREAVRAAIAPSSHFDLVLMDVQMPELDGLQACREIRALKSADELPIIALTAHAMAEEQRRCLAAGMNDHLAKPVEPARLLETALRWAGGERREVAGTTQKREVTTVPVLPGLDLPTALLRLGGREETLRRVLPRLRDGYADSVPRLRDLLEQRDIETAHRLAHTLKGVAATLEATRVATLASEIEQRLQSGDTDIQATLQQLDDALVEVVDSINRFYSMSPAQEVAQQSVQQPDHAASLEDLDQLLRLRSLSARQQFRHAEALLARVDAAATERLAAAIEQLDYATARTILAGLAPLWQARNMAPVQSKVK</sequence>
<comment type="subcellular location">
    <subcellularLocation>
        <location evidence="2">Membrane</location>
    </subcellularLocation>
</comment>
<dbReference type="SUPFAM" id="SSF47226">
    <property type="entry name" value="Histidine-containing phosphotransfer domain, HPT domain"/>
    <property type="match status" value="1"/>
</dbReference>
<dbReference type="Gene3D" id="3.30.565.10">
    <property type="entry name" value="Histidine kinase-like ATPase, C-terminal domain"/>
    <property type="match status" value="1"/>
</dbReference>
<dbReference type="SMART" id="SM00388">
    <property type="entry name" value="HisKA"/>
    <property type="match status" value="1"/>
</dbReference>
<accession>A0A1W1XX52</accession>
<dbReference type="InterPro" id="IPR036890">
    <property type="entry name" value="HATPase_C_sf"/>
</dbReference>
<gene>
    <name evidence="17" type="ORF">SAMN02745857_03303</name>
</gene>
<evidence type="ECO:0000256" key="1">
    <source>
        <dbReference type="ARBA" id="ARBA00000085"/>
    </source>
</evidence>
<evidence type="ECO:0000259" key="14">
    <source>
        <dbReference type="PROSITE" id="PS50110"/>
    </source>
</evidence>
<evidence type="ECO:0000256" key="2">
    <source>
        <dbReference type="ARBA" id="ARBA00004370"/>
    </source>
</evidence>
<dbReference type="SMART" id="SM00387">
    <property type="entry name" value="HATPase_c"/>
    <property type="match status" value="1"/>
</dbReference>
<dbReference type="CDD" id="cd17546">
    <property type="entry name" value="REC_hyHK_CKI1_RcsC-like"/>
    <property type="match status" value="1"/>
</dbReference>
<dbReference type="SUPFAM" id="SSF47384">
    <property type="entry name" value="Homodimeric domain of signal transducing histidine kinase"/>
    <property type="match status" value="1"/>
</dbReference>
<dbReference type="PANTHER" id="PTHR45339:SF5">
    <property type="entry name" value="HISTIDINE KINASE"/>
    <property type="match status" value="1"/>
</dbReference>
<evidence type="ECO:0000256" key="4">
    <source>
        <dbReference type="ARBA" id="ARBA00022553"/>
    </source>
</evidence>
<dbReference type="Pfam" id="PF02518">
    <property type="entry name" value="HATPase_c"/>
    <property type="match status" value="1"/>
</dbReference>
<evidence type="ECO:0000313" key="18">
    <source>
        <dbReference type="Proteomes" id="UP000192761"/>
    </source>
</evidence>
<keyword evidence="6 17" id="KW-0418">Kinase</keyword>
<dbReference type="Pfam" id="PF01627">
    <property type="entry name" value="Hpt"/>
    <property type="match status" value="1"/>
</dbReference>